<keyword evidence="1 6" id="KW-0819">tRNA processing</keyword>
<keyword evidence="5 6" id="KW-0694">RNA-binding</keyword>
<reference evidence="8 9" key="1">
    <citation type="submission" date="2016-11" db="EMBL/GenBank/DDBJ databases">
        <authorList>
            <person name="Jaros S."/>
            <person name="Januszkiewicz K."/>
            <person name="Wedrychowicz H."/>
        </authorList>
    </citation>
    <scope>NUCLEOTIDE SEQUENCE [LARGE SCALE GENOMIC DNA]</scope>
    <source>
        <strain evidence="8 9">DSM 13106</strain>
    </source>
</reference>
<dbReference type="PANTHER" id="PTHR33992:SF1">
    <property type="entry name" value="RIBONUCLEASE P PROTEIN COMPONENT"/>
    <property type="match status" value="1"/>
</dbReference>
<dbReference type="NCBIfam" id="TIGR00188">
    <property type="entry name" value="rnpA"/>
    <property type="match status" value="1"/>
</dbReference>
<evidence type="ECO:0000256" key="6">
    <source>
        <dbReference type="HAMAP-Rule" id="MF_00227"/>
    </source>
</evidence>
<accession>A0A1M5YUI2</accession>
<dbReference type="InterPro" id="IPR020568">
    <property type="entry name" value="Ribosomal_Su5_D2-typ_SF"/>
</dbReference>
<sequence>MDKKYKLRTNIQFKRVYSKGKSYGNRLMVLYICKNGLEYNRIGFSVTKKIGNSVERNRVKRRMREVYRLNYYKIKTGYDLIYLPKNMAKESSYDEIESAMLHLLKIAHLLKE</sequence>
<dbReference type="Pfam" id="PF00825">
    <property type="entry name" value="Ribonuclease_P"/>
    <property type="match status" value="1"/>
</dbReference>
<dbReference type="Gene3D" id="3.30.230.10">
    <property type="match status" value="1"/>
</dbReference>
<evidence type="ECO:0000256" key="4">
    <source>
        <dbReference type="ARBA" id="ARBA00022801"/>
    </source>
</evidence>
<dbReference type="AlphaFoldDB" id="A0A1M5YUI2"/>
<dbReference type="HAMAP" id="MF_00227">
    <property type="entry name" value="RNase_P"/>
    <property type="match status" value="1"/>
</dbReference>
<dbReference type="GO" id="GO:0000049">
    <property type="term" value="F:tRNA binding"/>
    <property type="evidence" value="ECO:0007669"/>
    <property type="project" value="UniProtKB-UniRule"/>
</dbReference>
<comment type="subunit">
    <text evidence="6">Consists of a catalytic RNA component (M1 or rnpB) and a protein subunit.</text>
</comment>
<evidence type="ECO:0000256" key="7">
    <source>
        <dbReference type="NCBIfam" id="TIGR00188"/>
    </source>
</evidence>
<dbReference type="GO" id="GO:0030677">
    <property type="term" value="C:ribonuclease P complex"/>
    <property type="evidence" value="ECO:0007669"/>
    <property type="project" value="TreeGrafter"/>
</dbReference>
<dbReference type="RefSeq" id="WP_072745081.1">
    <property type="nucleotide sequence ID" value="NZ_FQXR01000015.1"/>
</dbReference>
<name>A0A1M5YUI2_9FIRM</name>
<comment type="similarity">
    <text evidence="6">Belongs to the RnpA family.</text>
</comment>
<evidence type="ECO:0000256" key="2">
    <source>
        <dbReference type="ARBA" id="ARBA00022722"/>
    </source>
</evidence>
<dbReference type="SUPFAM" id="SSF54211">
    <property type="entry name" value="Ribosomal protein S5 domain 2-like"/>
    <property type="match status" value="1"/>
</dbReference>
<proteinExistence type="inferred from homology"/>
<dbReference type="GO" id="GO:0004526">
    <property type="term" value="F:ribonuclease P activity"/>
    <property type="evidence" value="ECO:0007669"/>
    <property type="project" value="UniProtKB-UniRule"/>
</dbReference>
<evidence type="ECO:0000313" key="8">
    <source>
        <dbReference type="EMBL" id="SHI15474.1"/>
    </source>
</evidence>
<dbReference type="STRING" id="1123281.SAMN02745180_02453"/>
<dbReference type="GO" id="GO:0001682">
    <property type="term" value="P:tRNA 5'-leader removal"/>
    <property type="evidence" value="ECO:0007669"/>
    <property type="project" value="UniProtKB-UniRule"/>
</dbReference>
<evidence type="ECO:0000256" key="3">
    <source>
        <dbReference type="ARBA" id="ARBA00022759"/>
    </source>
</evidence>
<keyword evidence="3 6" id="KW-0255">Endonuclease</keyword>
<dbReference type="PANTHER" id="PTHR33992">
    <property type="entry name" value="RIBONUCLEASE P PROTEIN COMPONENT"/>
    <property type="match status" value="1"/>
</dbReference>
<comment type="catalytic activity">
    <reaction evidence="6">
        <text>Endonucleolytic cleavage of RNA, removing 5'-extranucleotides from tRNA precursor.</text>
        <dbReference type="EC" id="3.1.26.5"/>
    </reaction>
</comment>
<comment type="function">
    <text evidence="6">RNaseP catalyzes the removal of the 5'-leader sequence from pre-tRNA to produce the mature 5'-terminus. It can also cleave other RNA substrates such as 4.5S RNA. The protein component plays an auxiliary but essential role in vivo by binding to the 5'-leader sequence and broadening the substrate specificity of the ribozyme.</text>
</comment>
<evidence type="ECO:0000313" key="9">
    <source>
        <dbReference type="Proteomes" id="UP000184389"/>
    </source>
</evidence>
<dbReference type="GO" id="GO:0042781">
    <property type="term" value="F:3'-tRNA processing endoribonuclease activity"/>
    <property type="evidence" value="ECO:0007669"/>
    <property type="project" value="TreeGrafter"/>
</dbReference>
<organism evidence="8 9">
    <name type="scientific">Sporanaerobacter acetigenes DSM 13106</name>
    <dbReference type="NCBI Taxonomy" id="1123281"/>
    <lineage>
        <taxon>Bacteria</taxon>
        <taxon>Bacillati</taxon>
        <taxon>Bacillota</taxon>
        <taxon>Tissierellia</taxon>
        <taxon>Tissierellales</taxon>
        <taxon>Sporanaerobacteraceae</taxon>
        <taxon>Sporanaerobacter</taxon>
    </lineage>
</organism>
<evidence type="ECO:0000256" key="1">
    <source>
        <dbReference type="ARBA" id="ARBA00022694"/>
    </source>
</evidence>
<evidence type="ECO:0000256" key="5">
    <source>
        <dbReference type="ARBA" id="ARBA00022884"/>
    </source>
</evidence>
<dbReference type="EC" id="3.1.26.5" evidence="6 7"/>
<keyword evidence="4 6" id="KW-0378">Hydrolase</keyword>
<gene>
    <name evidence="6" type="primary">rnpA</name>
    <name evidence="8" type="ORF">SAMN02745180_02453</name>
</gene>
<dbReference type="Proteomes" id="UP000184389">
    <property type="component" value="Unassembled WGS sequence"/>
</dbReference>
<protein>
    <recommendedName>
        <fullName evidence="6 7">Ribonuclease P protein component</fullName>
        <shortName evidence="6">RNase P protein</shortName>
        <shortName evidence="6">RNaseP protein</shortName>
        <ecNumber evidence="6 7">3.1.26.5</ecNumber>
    </recommendedName>
    <alternativeName>
        <fullName evidence="6">Protein C5</fullName>
    </alternativeName>
</protein>
<dbReference type="InterPro" id="IPR000100">
    <property type="entry name" value="RNase_P"/>
</dbReference>
<keyword evidence="9" id="KW-1185">Reference proteome</keyword>
<dbReference type="InterPro" id="IPR014721">
    <property type="entry name" value="Ribsml_uS5_D2-typ_fold_subgr"/>
</dbReference>
<keyword evidence="2 6" id="KW-0540">Nuclease</keyword>
<dbReference type="EMBL" id="FQXR01000015">
    <property type="protein sequence ID" value="SHI15474.1"/>
    <property type="molecule type" value="Genomic_DNA"/>
</dbReference>
<dbReference type="OrthoDB" id="9810867at2"/>